<dbReference type="InterPro" id="IPR011006">
    <property type="entry name" value="CheY-like_superfamily"/>
</dbReference>
<dbReference type="Proteomes" id="UP000265955">
    <property type="component" value="Unassembled WGS sequence"/>
</dbReference>
<gene>
    <name evidence="3" type="ORF">D3871_21460</name>
</gene>
<dbReference type="EMBL" id="QYUO01000002">
    <property type="protein sequence ID" value="RJF95926.1"/>
    <property type="molecule type" value="Genomic_DNA"/>
</dbReference>
<organism evidence="3 4">
    <name type="scientific">Noviherbaspirillum saxi</name>
    <dbReference type="NCBI Taxonomy" id="2320863"/>
    <lineage>
        <taxon>Bacteria</taxon>
        <taxon>Pseudomonadati</taxon>
        <taxon>Pseudomonadota</taxon>
        <taxon>Betaproteobacteria</taxon>
        <taxon>Burkholderiales</taxon>
        <taxon>Oxalobacteraceae</taxon>
        <taxon>Noviherbaspirillum</taxon>
    </lineage>
</organism>
<dbReference type="GO" id="GO:0000160">
    <property type="term" value="P:phosphorelay signal transduction system"/>
    <property type="evidence" value="ECO:0007669"/>
    <property type="project" value="InterPro"/>
</dbReference>
<keyword evidence="1" id="KW-0597">Phosphoprotein</keyword>
<evidence type="ECO:0000313" key="3">
    <source>
        <dbReference type="EMBL" id="RJF95926.1"/>
    </source>
</evidence>
<dbReference type="PROSITE" id="PS50110">
    <property type="entry name" value="RESPONSE_REGULATORY"/>
    <property type="match status" value="1"/>
</dbReference>
<dbReference type="RefSeq" id="WP_119771073.1">
    <property type="nucleotide sequence ID" value="NZ_QYUO01000002.1"/>
</dbReference>
<comment type="caution">
    <text evidence="3">The sequence shown here is derived from an EMBL/GenBank/DDBJ whole genome shotgun (WGS) entry which is preliminary data.</text>
</comment>
<feature type="modified residue" description="4-aspartylphosphate" evidence="1">
    <location>
        <position position="34"/>
    </location>
</feature>
<accession>A0A3A3G3E1</accession>
<sequence length="102" mass="10844">MLGNIGYVVVEASNGIDGLRQLRTMPRIDLLITDVGLPKGMNGRQLAHAGREILADMKVLFITGFAETAASGMGLTAPGMQVLIKPFSLTTFATKVHGMIES</sequence>
<proteinExistence type="predicted"/>
<dbReference type="Gene3D" id="3.40.50.2300">
    <property type="match status" value="1"/>
</dbReference>
<dbReference type="AlphaFoldDB" id="A0A3A3G3E1"/>
<reference evidence="4" key="1">
    <citation type="submission" date="2018-09" db="EMBL/GenBank/DDBJ databases">
        <authorList>
            <person name="Zhu H."/>
        </authorList>
    </citation>
    <scope>NUCLEOTIDE SEQUENCE [LARGE SCALE GENOMIC DNA]</scope>
    <source>
        <strain evidence="4">K1R23-30</strain>
    </source>
</reference>
<feature type="domain" description="Response regulatory" evidence="2">
    <location>
        <begin position="1"/>
        <end position="100"/>
    </location>
</feature>
<evidence type="ECO:0000256" key="1">
    <source>
        <dbReference type="PROSITE-ProRule" id="PRU00169"/>
    </source>
</evidence>
<evidence type="ECO:0000313" key="4">
    <source>
        <dbReference type="Proteomes" id="UP000265955"/>
    </source>
</evidence>
<name>A0A3A3G3E1_9BURK</name>
<dbReference type="Pfam" id="PF00072">
    <property type="entry name" value="Response_reg"/>
    <property type="match status" value="1"/>
</dbReference>
<dbReference type="OrthoDB" id="7031211at2"/>
<evidence type="ECO:0000259" key="2">
    <source>
        <dbReference type="PROSITE" id="PS50110"/>
    </source>
</evidence>
<dbReference type="InterPro" id="IPR001789">
    <property type="entry name" value="Sig_transdc_resp-reg_receiver"/>
</dbReference>
<protein>
    <submittedName>
        <fullName evidence="3">Response regulator</fullName>
    </submittedName>
</protein>
<dbReference type="SUPFAM" id="SSF52172">
    <property type="entry name" value="CheY-like"/>
    <property type="match status" value="1"/>
</dbReference>
<keyword evidence="4" id="KW-1185">Reference proteome</keyword>
<dbReference type="SMART" id="SM00448">
    <property type="entry name" value="REC"/>
    <property type="match status" value="1"/>
</dbReference>